<dbReference type="EMBL" id="CP095071">
    <property type="protein sequence ID" value="UOQ84571.1"/>
    <property type="molecule type" value="Genomic_DNA"/>
</dbReference>
<reference evidence="2 3" key="1">
    <citation type="submission" date="2022-04" db="EMBL/GenBank/DDBJ databases">
        <title>Gracilibacillus sp. isolated from saltern.</title>
        <authorList>
            <person name="Won M."/>
            <person name="Lee C.-M."/>
            <person name="Woen H.-Y."/>
            <person name="Kwon S.-W."/>
        </authorList>
    </citation>
    <scope>NUCLEOTIDE SEQUENCE [LARGE SCALE GENOMIC DNA]</scope>
    <source>
        <strain evidence="2 3">SSPM10-3</strain>
    </source>
</reference>
<dbReference type="RefSeq" id="WP_244742511.1">
    <property type="nucleotide sequence ID" value="NZ_CP095071.1"/>
</dbReference>
<feature type="repeat" description="TPR" evidence="1">
    <location>
        <begin position="381"/>
        <end position="414"/>
    </location>
</feature>
<accession>A0ABY4GK25</accession>
<keyword evidence="3" id="KW-1185">Reference proteome</keyword>
<proteinExistence type="predicted"/>
<evidence type="ECO:0000256" key="1">
    <source>
        <dbReference type="PROSITE-ProRule" id="PRU00339"/>
    </source>
</evidence>
<dbReference type="SMART" id="SM00028">
    <property type="entry name" value="TPR"/>
    <property type="match status" value="1"/>
</dbReference>
<dbReference type="Proteomes" id="UP000831537">
    <property type="component" value="Chromosome"/>
</dbReference>
<gene>
    <name evidence="2" type="ORF">MUN87_18100</name>
</gene>
<evidence type="ECO:0000313" key="2">
    <source>
        <dbReference type="EMBL" id="UOQ84571.1"/>
    </source>
</evidence>
<dbReference type="InterPro" id="IPR019734">
    <property type="entry name" value="TPR_rpt"/>
</dbReference>
<dbReference type="InterPro" id="IPR011990">
    <property type="entry name" value="TPR-like_helical_dom_sf"/>
</dbReference>
<keyword evidence="1" id="KW-0802">TPR repeat</keyword>
<dbReference type="SUPFAM" id="SSF48452">
    <property type="entry name" value="TPR-like"/>
    <property type="match status" value="1"/>
</dbReference>
<organism evidence="2 3">
    <name type="scientific">Gracilibacillus salinarum</name>
    <dbReference type="NCBI Taxonomy" id="2932255"/>
    <lineage>
        <taxon>Bacteria</taxon>
        <taxon>Bacillati</taxon>
        <taxon>Bacillota</taxon>
        <taxon>Bacilli</taxon>
        <taxon>Bacillales</taxon>
        <taxon>Bacillaceae</taxon>
        <taxon>Gracilibacillus</taxon>
    </lineage>
</organism>
<name>A0ABY4GK25_9BACI</name>
<dbReference type="PROSITE" id="PS50005">
    <property type="entry name" value="TPR"/>
    <property type="match status" value="1"/>
</dbReference>
<evidence type="ECO:0000313" key="3">
    <source>
        <dbReference type="Proteomes" id="UP000831537"/>
    </source>
</evidence>
<sequence length="446" mass="52923">MTTIQLMHHKKTTPATVANMWVYRQAKLIEVQLTNKQTYFLFFYKDRYINAKKTTEIRLTSFLKQALKNGHSFDNNHPLTKALLSKDEVYRLTSNNHMFQKLNDKYNETEMLYILAMFDNFIDEKKIQAQCKKAFYNHRRNGSLMKAYRLLVNYVLIRPNDTFAKDMLHHFDFQKYSDMYRNIDRLTEKWSDPLYLESMFFDQNYPKSIINSLLRQYDIDNRQFDQLYLYFVARSALTSITSVATLTERLLNKSDQILFWEKMLDHYQKPDDIISKLMELGGYSSILRFYLKEQNQPDRTLFETAMQKVSSEELAPLYQQVLAKILAVYQDDAVQLEKVLQHTIKKLLPVLSLTEILHYLDTTELPIIKKLKKMEQLSDNPDQQFALGEIYFDLEQYDKAIACFEWEMELSPNDPAPIQYLYKSYAAKGDKEQANTYKQLMVNIPS</sequence>
<protein>
    <submittedName>
        <fullName evidence="2">Tetratricopeptide repeat protein</fullName>
    </submittedName>
</protein>
<dbReference type="Gene3D" id="1.25.40.10">
    <property type="entry name" value="Tetratricopeptide repeat domain"/>
    <property type="match status" value="1"/>
</dbReference>